<keyword evidence="2" id="KW-1185">Reference proteome</keyword>
<organism evidence="1 2">
    <name type="scientific">Nakamurella flava</name>
    <dbReference type="NCBI Taxonomy" id="2576308"/>
    <lineage>
        <taxon>Bacteria</taxon>
        <taxon>Bacillati</taxon>
        <taxon>Actinomycetota</taxon>
        <taxon>Actinomycetes</taxon>
        <taxon>Nakamurellales</taxon>
        <taxon>Nakamurellaceae</taxon>
        <taxon>Nakamurella</taxon>
    </lineage>
</organism>
<dbReference type="Proteomes" id="UP000306985">
    <property type="component" value="Unassembled WGS sequence"/>
</dbReference>
<evidence type="ECO:0000313" key="1">
    <source>
        <dbReference type="EMBL" id="TKV61318.1"/>
    </source>
</evidence>
<reference evidence="1 2" key="1">
    <citation type="submission" date="2019-05" db="EMBL/GenBank/DDBJ databases">
        <title>Nakamurella sp. N5BH11, whole genome shotgun sequence.</title>
        <authorList>
            <person name="Tuo L."/>
        </authorList>
    </citation>
    <scope>NUCLEOTIDE SEQUENCE [LARGE SCALE GENOMIC DNA]</scope>
    <source>
        <strain evidence="1 2">N5BH11</strain>
    </source>
</reference>
<protein>
    <submittedName>
        <fullName evidence="1">Uncharacterized protein</fullName>
    </submittedName>
</protein>
<proteinExistence type="predicted"/>
<accession>A0A4U6QME4</accession>
<evidence type="ECO:0000313" key="2">
    <source>
        <dbReference type="Proteomes" id="UP000306985"/>
    </source>
</evidence>
<dbReference type="OrthoDB" id="4578408at2"/>
<sequence length="432" mass="47063">MVLGIPRDRAIRGSDLDKLVAAVVFAGPEDETYSVEWKSRLDLQQKEGQFALSKEILGMANRSVSRAAEEFEGTGYIVVGASSGETPGVEAIDSATLRNSLGQYLGDGGPDWRVEHVPVGTVNVSVFVVERPRDGDRIHTLRKSATGISPAAQEGAIYVRQQTSVGHANTEQIRMLEARLLAGAVDPVVPAELIATGSLVAYPFDRSPQAVARVLESEQARLTALGNEAEEKNRPAVVLGWTAPRESEFPWVLIRRYLEELGESLVAAAEDEVRDQLGDKFPIWVRNTSGQAMRDVRATIRLPVGITPVVLRSTTSVPRDPKFGRPVGLDLANVMDWTPQAYYPAGASVYEDSDGRQVVTADITLIHAHGKEVFERPLVLIAEPDTEGGEIEWEVTASSHSGVAKGSIRVELSEAQLDLGRIFRDRLNQNAR</sequence>
<comment type="caution">
    <text evidence="1">The sequence shown here is derived from an EMBL/GenBank/DDBJ whole genome shotgun (WGS) entry which is preliminary data.</text>
</comment>
<dbReference type="AlphaFoldDB" id="A0A4U6QME4"/>
<gene>
    <name evidence="1" type="ORF">FDO65_06865</name>
</gene>
<dbReference type="EMBL" id="SZZH01000001">
    <property type="protein sequence ID" value="TKV61318.1"/>
    <property type="molecule type" value="Genomic_DNA"/>
</dbReference>
<name>A0A4U6QME4_9ACTN</name>
<dbReference type="RefSeq" id="WP_137448622.1">
    <property type="nucleotide sequence ID" value="NZ_SZZH01000001.1"/>
</dbReference>